<dbReference type="InterPro" id="IPR006311">
    <property type="entry name" value="TAT_signal"/>
</dbReference>
<accession>A0A402CR13</accession>
<dbReference type="KEGG" id="ccot:CCAX7_65550"/>
<evidence type="ECO:0000313" key="3">
    <source>
        <dbReference type="Proteomes" id="UP000287394"/>
    </source>
</evidence>
<dbReference type="RefSeq" id="WP_165863963.1">
    <property type="nucleotide sequence ID" value="NZ_AP025739.1"/>
</dbReference>
<dbReference type="PROSITE" id="PS51257">
    <property type="entry name" value="PROKAR_LIPOPROTEIN"/>
    <property type="match status" value="1"/>
</dbReference>
<evidence type="ECO:0000256" key="1">
    <source>
        <dbReference type="SAM" id="MobiDB-lite"/>
    </source>
</evidence>
<sequence>MSLTRRRFLGVGAAVAGAAALSGCESLESHFAKPPPPPSDALPPGPMGKVSEAARLLSRAAFGPRPGDIAYVERIGAAAYLEEQLKPDSIEEPAFLKWRLRSLGDSLNPDPGLLFDEDNRRLIAALRQATILRAVYSRRQLQERMAEFWSDHFNIYAYKNDGAQLKIVDDHDTIRAHVLGKFRDLLGASARSAAMLGYLDNGVNRRGAPNENYARELMELHTLGVHGGYTQRDVQEVARCLTGWTSQRHWKRGAFLFDSDAHDNGVKTVLGVTIPAGGGVRDGDRVLDIVAAHPATARHIAYKLCMYFLGSAPDALAASVAKTFQDTGGDIASLVRLVLNSSEVQTSAYLFKRPFDYAVSALRALDVDTDGGEGVQEHLEKMGQPLFGWPMPNGYPTQQGAWLGGLPPRWNFALDLTQGRMVNTKAPFDALVATGRAAGLNSVQALASLTFGRAAHDPDTEKLIARFPKAMDAPAQAACLLMSPEFQWR</sequence>
<dbReference type="InterPro" id="IPR014917">
    <property type="entry name" value="DUF1800"/>
</dbReference>
<name>A0A402CR13_9BACT</name>
<reference evidence="2 3" key="1">
    <citation type="journal article" date="2019" name="Int. J. Syst. Evol. Microbiol.">
        <title>Capsulimonas corticalis gen. nov., sp. nov., an aerobic capsulated bacterium, of a novel bacterial order, Capsulimonadales ord. nov., of the class Armatimonadia of the phylum Armatimonadetes.</title>
        <authorList>
            <person name="Li J."/>
            <person name="Kudo C."/>
            <person name="Tonouchi A."/>
        </authorList>
    </citation>
    <scope>NUCLEOTIDE SEQUENCE [LARGE SCALE GENOMIC DNA]</scope>
    <source>
        <strain evidence="2 3">AX-7</strain>
    </source>
</reference>
<feature type="compositionally biased region" description="Pro residues" evidence="1">
    <location>
        <begin position="33"/>
        <end position="46"/>
    </location>
</feature>
<dbReference type="Pfam" id="PF08811">
    <property type="entry name" value="DUF1800"/>
    <property type="match status" value="1"/>
</dbReference>
<feature type="region of interest" description="Disordered" evidence="1">
    <location>
        <begin position="28"/>
        <end position="48"/>
    </location>
</feature>
<dbReference type="EMBL" id="AP025739">
    <property type="protein sequence ID" value="BDI34504.1"/>
    <property type="molecule type" value="Genomic_DNA"/>
</dbReference>
<dbReference type="InterPro" id="IPR019546">
    <property type="entry name" value="TAT_signal_bac_arc"/>
</dbReference>
<dbReference type="AlphaFoldDB" id="A0A402CR13"/>
<protein>
    <submittedName>
        <fullName evidence="2">Uncharacterized protein</fullName>
    </submittedName>
</protein>
<dbReference type="Proteomes" id="UP000287394">
    <property type="component" value="Chromosome"/>
</dbReference>
<dbReference type="PROSITE" id="PS51318">
    <property type="entry name" value="TAT"/>
    <property type="match status" value="1"/>
</dbReference>
<evidence type="ECO:0000313" key="2">
    <source>
        <dbReference type="EMBL" id="BDI34504.1"/>
    </source>
</evidence>
<gene>
    <name evidence="2" type="ORF">CCAX7_65550</name>
</gene>
<organism evidence="2 3">
    <name type="scientific">Capsulimonas corticalis</name>
    <dbReference type="NCBI Taxonomy" id="2219043"/>
    <lineage>
        <taxon>Bacteria</taxon>
        <taxon>Bacillati</taxon>
        <taxon>Armatimonadota</taxon>
        <taxon>Armatimonadia</taxon>
        <taxon>Capsulimonadales</taxon>
        <taxon>Capsulimonadaceae</taxon>
        <taxon>Capsulimonas</taxon>
    </lineage>
</organism>
<keyword evidence="3" id="KW-1185">Reference proteome</keyword>
<proteinExistence type="predicted"/>
<dbReference type="NCBIfam" id="TIGR01409">
    <property type="entry name" value="TAT_signal_seq"/>
    <property type="match status" value="1"/>
</dbReference>